<comment type="subcellular location">
    <subcellularLocation>
        <location evidence="1">Cell membrane</location>
        <topology evidence="1">Multi-pass membrane protein</topology>
    </subcellularLocation>
</comment>
<keyword evidence="10" id="KW-1185">Reference proteome</keyword>
<feature type="transmembrane region" description="Helical" evidence="8">
    <location>
        <begin position="114"/>
        <end position="137"/>
    </location>
</feature>
<gene>
    <name evidence="9" type="ORF">SAMN04488056_101568</name>
</gene>
<accession>A0A1I5APT3</accession>
<dbReference type="STRING" id="655353.SAMN04488056_101568"/>
<proteinExistence type="predicted"/>
<keyword evidence="5 8" id="KW-0812">Transmembrane</keyword>
<dbReference type="CDD" id="cd06579">
    <property type="entry name" value="TM_PBP1_transp_AraH_like"/>
    <property type="match status" value="1"/>
</dbReference>
<evidence type="ECO:0000256" key="5">
    <source>
        <dbReference type="ARBA" id="ARBA00022692"/>
    </source>
</evidence>
<keyword evidence="2" id="KW-0813">Transport</keyword>
<feature type="transmembrane region" description="Helical" evidence="8">
    <location>
        <begin position="189"/>
        <end position="210"/>
    </location>
</feature>
<evidence type="ECO:0000313" key="10">
    <source>
        <dbReference type="Proteomes" id="UP000199236"/>
    </source>
</evidence>
<evidence type="ECO:0000313" key="9">
    <source>
        <dbReference type="EMBL" id="SFN64447.1"/>
    </source>
</evidence>
<evidence type="ECO:0000256" key="1">
    <source>
        <dbReference type="ARBA" id="ARBA00004651"/>
    </source>
</evidence>
<protein>
    <submittedName>
        <fullName evidence="9">Monosaccharide ABC transporter membrane protein, CUT2 family</fullName>
    </submittedName>
</protein>
<keyword evidence="7 8" id="KW-0472">Membrane</keyword>
<evidence type="ECO:0000256" key="7">
    <source>
        <dbReference type="ARBA" id="ARBA00023136"/>
    </source>
</evidence>
<dbReference type="GO" id="GO:0022857">
    <property type="term" value="F:transmembrane transporter activity"/>
    <property type="evidence" value="ECO:0007669"/>
    <property type="project" value="InterPro"/>
</dbReference>
<dbReference type="GO" id="GO:0005886">
    <property type="term" value="C:plasma membrane"/>
    <property type="evidence" value="ECO:0007669"/>
    <property type="project" value="UniProtKB-SubCell"/>
</dbReference>
<sequence length="343" mass="36247">MSDFTIDSINGEKSDSQISRIASWMIRYPPIFTLLLIVVVCVVIGTISPEFWQISNIFDIARASVVTGLFGLGFLVILAAGGIDMSFAAIAGLMMYWITTAVAAYMPWLPMPVIILMAALGGMIIGVGNGLLVHYLKAPALIVTIGTQYVIHGFLLTFIGTELFVNIPLSMENFGKAELMRVGTQSGSIAILPAYVLVLVVAALVTWWILNRTLMGRAIFAVGGSAGIAERLGYDHRKVQVFVFAYAGLLAGIAGVIHVASNRLANPFDLSGNELNVIAAVVLGGARITGGGGTVIGAMLGVVLITLVDNVLILAGIPSTWQTFVIGCFIILAGALFANSSNR</sequence>
<evidence type="ECO:0000256" key="2">
    <source>
        <dbReference type="ARBA" id="ARBA00022448"/>
    </source>
</evidence>
<feature type="transmembrane region" description="Helical" evidence="8">
    <location>
        <begin position="87"/>
        <end position="108"/>
    </location>
</feature>
<name>A0A1I5APT3_9HYPH</name>
<evidence type="ECO:0000256" key="8">
    <source>
        <dbReference type="SAM" id="Phobius"/>
    </source>
</evidence>
<dbReference type="OrthoDB" id="192433at2"/>
<dbReference type="EMBL" id="FOVR01000001">
    <property type="protein sequence ID" value="SFN64447.1"/>
    <property type="molecule type" value="Genomic_DNA"/>
</dbReference>
<feature type="transmembrane region" description="Helical" evidence="8">
    <location>
        <begin position="149"/>
        <end position="169"/>
    </location>
</feature>
<organism evidence="9 10">
    <name type="scientific">Cohaesibacter marisflavi</name>
    <dbReference type="NCBI Taxonomy" id="655353"/>
    <lineage>
        <taxon>Bacteria</taxon>
        <taxon>Pseudomonadati</taxon>
        <taxon>Pseudomonadota</taxon>
        <taxon>Alphaproteobacteria</taxon>
        <taxon>Hyphomicrobiales</taxon>
        <taxon>Cohaesibacteraceae</taxon>
    </lineage>
</organism>
<evidence type="ECO:0000256" key="6">
    <source>
        <dbReference type="ARBA" id="ARBA00022989"/>
    </source>
</evidence>
<dbReference type="PANTHER" id="PTHR32196">
    <property type="entry name" value="ABC TRANSPORTER PERMEASE PROTEIN YPHD-RELATED-RELATED"/>
    <property type="match status" value="1"/>
</dbReference>
<keyword evidence="3" id="KW-1003">Cell membrane</keyword>
<evidence type="ECO:0000256" key="4">
    <source>
        <dbReference type="ARBA" id="ARBA00022519"/>
    </source>
</evidence>
<feature type="transmembrane region" description="Helical" evidence="8">
    <location>
        <begin position="60"/>
        <end position="80"/>
    </location>
</feature>
<keyword evidence="4" id="KW-0997">Cell inner membrane</keyword>
<dbReference type="Proteomes" id="UP000199236">
    <property type="component" value="Unassembled WGS sequence"/>
</dbReference>
<evidence type="ECO:0000256" key="3">
    <source>
        <dbReference type="ARBA" id="ARBA00022475"/>
    </source>
</evidence>
<feature type="transmembrane region" description="Helical" evidence="8">
    <location>
        <begin position="28"/>
        <end position="48"/>
    </location>
</feature>
<dbReference type="PANTHER" id="PTHR32196:SF21">
    <property type="entry name" value="ABC TRANSPORTER PERMEASE PROTEIN YPHD-RELATED"/>
    <property type="match status" value="1"/>
</dbReference>
<feature type="transmembrane region" description="Helical" evidence="8">
    <location>
        <begin position="241"/>
        <end position="260"/>
    </location>
</feature>
<feature type="transmembrane region" description="Helical" evidence="8">
    <location>
        <begin position="320"/>
        <end position="338"/>
    </location>
</feature>
<reference evidence="9 10" key="1">
    <citation type="submission" date="2016-10" db="EMBL/GenBank/DDBJ databases">
        <authorList>
            <person name="de Groot N.N."/>
        </authorList>
    </citation>
    <scope>NUCLEOTIDE SEQUENCE [LARGE SCALE GENOMIC DNA]</scope>
    <source>
        <strain evidence="9 10">CGMCC 1.9157</strain>
    </source>
</reference>
<dbReference type="InterPro" id="IPR001851">
    <property type="entry name" value="ABC_transp_permease"/>
</dbReference>
<dbReference type="Pfam" id="PF02653">
    <property type="entry name" value="BPD_transp_2"/>
    <property type="match status" value="1"/>
</dbReference>
<dbReference type="AlphaFoldDB" id="A0A1I5APT3"/>
<keyword evidence="6 8" id="KW-1133">Transmembrane helix</keyword>
<feature type="transmembrane region" description="Helical" evidence="8">
    <location>
        <begin position="280"/>
        <end position="308"/>
    </location>
</feature>